<sequence>MGLLSWLRGGRGAERAAEPPTPPPAPASREDRFDVAELPPIQRVLSAPSLVTDPSAFERGLSTRRPTALSTPLGHLVSAEAPSGLVEGVTTPVQRSVVEFPVRSSGLSSSVASPGGPTPGDRPPSGGGHEPGTAAPGWGVPLEPVQRTATGPVPVPAPHPSAPAAGRTGEAVRVQRAAESPRSEQPPGSPEAFETGTVGTGSVDDGTAPGTEGEPGPPESAEPAVRPLVGEQPLLDLPEPDATGPGAVAEAAGGGVPPVQRSLTPQPSPSPPPSPSPAPATRRAPGLGAPLPALPPTAQREVPGTAPSPSPAPVRTESTPLPPPATEPTPEAVPEPVAPLLADRPLVLRTVAPDTAPGAAPPALGPTPEPAVVPVRWENRRETATGASGSPGPAVQRRTHVPTAVASVQRASARPSGPPAPVVPRAPRDAGDVAVTAGIAQRMADGSVVFAPPPGHRSSPSPASPLSSPSPSPPSAFVQREVTAEEPPPPPPDDPSANAPEPETGTEPAGAAETADSPAPPPGAPPGAPPVTDEFVRALYPSLARLLKAELRLERERAGRLIDTRF</sequence>
<feature type="region of interest" description="Disordered" evidence="1">
    <location>
        <begin position="1"/>
        <end position="69"/>
    </location>
</feature>
<dbReference type="RefSeq" id="WP_190223590.1">
    <property type="nucleotide sequence ID" value="NZ_BNBS01000037.1"/>
</dbReference>
<feature type="compositionally biased region" description="Low complexity" evidence="1">
    <location>
        <begin position="242"/>
        <end position="265"/>
    </location>
</feature>
<feature type="compositionally biased region" description="Low complexity" evidence="1">
    <location>
        <begin position="458"/>
        <end position="467"/>
    </location>
</feature>
<feature type="compositionally biased region" description="Pro residues" evidence="1">
    <location>
        <begin position="359"/>
        <end position="371"/>
    </location>
</feature>
<proteinExistence type="predicted"/>
<comment type="caution">
    <text evidence="2">The sequence shown here is derived from an EMBL/GenBank/DDBJ whole genome shotgun (WGS) entry which is preliminary data.</text>
</comment>
<organism evidence="2 3">
    <name type="scientific">Streptomyces hydrogenans</name>
    <dbReference type="NCBI Taxonomy" id="1873719"/>
    <lineage>
        <taxon>Bacteria</taxon>
        <taxon>Bacillati</taxon>
        <taxon>Actinomycetota</taxon>
        <taxon>Actinomycetes</taxon>
        <taxon>Kitasatosporales</taxon>
        <taxon>Streptomycetaceae</taxon>
        <taxon>Streptomyces</taxon>
    </lineage>
</organism>
<evidence type="ECO:0000313" key="2">
    <source>
        <dbReference type="EMBL" id="GHI27642.1"/>
    </source>
</evidence>
<feature type="compositionally biased region" description="Pro residues" evidence="1">
    <location>
        <begin position="266"/>
        <end position="278"/>
    </location>
</feature>
<protein>
    <submittedName>
        <fullName evidence="2">Uncharacterized protein</fullName>
    </submittedName>
</protein>
<accession>A0ABQ3PRI6</accession>
<dbReference type="Proteomes" id="UP001052739">
    <property type="component" value="Unassembled WGS sequence"/>
</dbReference>
<feature type="compositionally biased region" description="Low complexity" evidence="1">
    <location>
        <begin position="101"/>
        <end position="115"/>
    </location>
</feature>
<evidence type="ECO:0000313" key="3">
    <source>
        <dbReference type="Proteomes" id="UP001052739"/>
    </source>
</evidence>
<dbReference type="EMBL" id="BNDW01000117">
    <property type="protein sequence ID" value="GHI27642.1"/>
    <property type="molecule type" value="Genomic_DNA"/>
</dbReference>
<feature type="compositionally biased region" description="Pro residues" evidence="1">
    <location>
        <begin position="518"/>
        <end position="529"/>
    </location>
</feature>
<reference evidence="2" key="1">
    <citation type="submission" date="2024-05" db="EMBL/GenBank/DDBJ databases">
        <title>Whole genome shotgun sequence of Streptomyces hydrogenans NBRC 13475.</title>
        <authorList>
            <person name="Komaki H."/>
            <person name="Tamura T."/>
        </authorList>
    </citation>
    <scope>NUCLEOTIDE SEQUENCE</scope>
    <source>
        <strain evidence="2">NBRC 13475</strain>
    </source>
</reference>
<name>A0ABQ3PRI6_9ACTN</name>
<keyword evidence="3" id="KW-1185">Reference proteome</keyword>
<gene>
    <name evidence="2" type="ORF">Shyd_90130</name>
</gene>
<feature type="compositionally biased region" description="Low complexity" evidence="1">
    <location>
        <begin position="195"/>
        <end position="214"/>
    </location>
</feature>
<feature type="compositionally biased region" description="Pro residues" evidence="1">
    <location>
        <begin position="320"/>
        <end position="337"/>
    </location>
</feature>
<feature type="compositionally biased region" description="Low complexity" evidence="1">
    <location>
        <begin position="495"/>
        <end position="515"/>
    </location>
</feature>
<evidence type="ECO:0000256" key="1">
    <source>
        <dbReference type="SAM" id="MobiDB-lite"/>
    </source>
</evidence>
<feature type="region of interest" description="Disordered" evidence="1">
    <location>
        <begin position="101"/>
        <end position="533"/>
    </location>
</feature>
<feature type="compositionally biased region" description="Low complexity" evidence="1">
    <location>
        <begin position="279"/>
        <end position="291"/>
    </location>
</feature>